<keyword evidence="5" id="KW-0067">ATP-binding</keyword>
<sequence length="445" mass="50994">MNFVIQVFGTGLEITSLMFFSIAFLGLKFSKLKYGIITFILIGTSFTVLITMTSPFHSWITFICNFSIMFMLFKMIFRISLTASFLSISLGICTLLMGELLSILFLGNLIDVITILDSKSIEKLLLAFPHIVLIILVGLVFIRYKLSFVPGRMVYGETDNSSPEKYGLKYRILVWSTMALVVIVSLTLSSNLFLLKSIDSTVLFVIISATTYLVFFSQIIIKSELYNLEKKLEQQHEKEINTYFQVIRSQRHDFIYHLSTLYGLIVQRKVEDTEKYIEELLDDVRALNEIIPLYHHAVSAMILTFKQQAEVKNIKMSINANDSLENIPCKVTDINRVLGNLVTNAIDALAYTNHSEKWIELSIEFENLSKEYVFTVTNSGQMDSEIANKLFKKQFTTKRNNHEGIGLLNTKRLVERYNGLIYLELTDNTTSFVTRIPLLEQNKVI</sequence>
<evidence type="ECO:0000256" key="5">
    <source>
        <dbReference type="ARBA" id="ARBA00022840"/>
    </source>
</evidence>
<feature type="transmembrane region" description="Helical" evidence="7">
    <location>
        <begin position="201"/>
        <end position="221"/>
    </location>
</feature>
<evidence type="ECO:0000313" key="9">
    <source>
        <dbReference type="EMBL" id="SFQ84754.1"/>
    </source>
</evidence>
<evidence type="ECO:0000259" key="8">
    <source>
        <dbReference type="PROSITE" id="PS50109"/>
    </source>
</evidence>
<reference evidence="9 10" key="1">
    <citation type="submission" date="2016-10" db="EMBL/GenBank/DDBJ databases">
        <authorList>
            <person name="Varghese N."/>
            <person name="Submissions S."/>
        </authorList>
    </citation>
    <scope>NUCLEOTIDE SEQUENCE [LARGE SCALE GENOMIC DNA]</scope>
    <source>
        <strain evidence="9 10">DSM 13796</strain>
    </source>
</reference>
<keyword evidence="4" id="KW-0418">Kinase</keyword>
<accession>A0A1I6BV40</accession>
<comment type="caution">
    <text evidence="9">The sequence shown here is derived from an EMBL/GenBank/DDBJ whole genome shotgun (WGS) entry which is preliminary data.</text>
</comment>
<gene>
    <name evidence="9" type="ORF">SAMN02745910_04272</name>
</gene>
<feature type="transmembrane region" description="Helical" evidence="7">
    <location>
        <begin position="126"/>
        <end position="144"/>
    </location>
</feature>
<organism evidence="9 10">
    <name type="scientific">Priestia endophytica DSM 13796</name>
    <dbReference type="NCBI Taxonomy" id="1121089"/>
    <lineage>
        <taxon>Bacteria</taxon>
        <taxon>Bacillati</taxon>
        <taxon>Bacillota</taxon>
        <taxon>Bacilli</taxon>
        <taxon>Bacillales</taxon>
        <taxon>Bacillaceae</taxon>
        <taxon>Priestia</taxon>
    </lineage>
</organism>
<evidence type="ECO:0000256" key="1">
    <source>
        <dbReference type="ARBA" id="ARBA00022553"/>
    </source>
</evidence>
<dbReference type="InterPro" id="IPR003594">
    <property type="entry name" value="HATPase_dom"/>
</dbReference>
<dbReference type="Pfam" id="PF02518">
    <property type="entry name" value="HATPase_c"/>
    <property type="match status" value="1"/>
</dbReference>
<keyword evidence="2" id="KW-0808">Transferase</keyword>
<dbReference type="InterPro" id="IPR005467">
    <property type="entry name" value="His_kinase_dom"/>
</dbReference>
<evidence type="ECO:0000256" key="6">
    <source>
        <dbReference type="ARBA" id="ARBA00023012"/>
    </source>
</evidence>
<dbReference type="GeneID" id="93712820"/>
<feature type="transmembrane region" description="Helical" evidence="7">
    <location>
        <begin position="34"/>
        <end position="53"/>
    </location>
</feature>
<dbReference type="InterPro" id="IPR036890">
    <property type="entry name" value="HATPase_C_sf"/>
</dbReference>
<dbReference type="RefSeq" id="WP_061803927.1">
    <property type="nucleotide sequence ID" value="NZ_FOXX01000014.1"/>
</dbReference>
<dbReference type="EMBL" id="FOXX01000014">
    <property type="protein sequence ID" value="SFQ84754.1"/>
    <property type="molecule type" value="Genomic_DNA"/>
</dbReference>
<proteinExistence type="predicted"/>
<name>A0A1I6BV40_9BACI</name>
<dbReference type="Gene3D" id="1.10.287.130">
    <property type="match status" value="1"/>
</dbReference>
<feature type="transmembrane region" description="Helical" evidence="7">
    <location>
        <begin position="6"/>
        <end position="27"/>
    </location>
</feature>
<dbReference type="PANTHER" id="PTHR40448:SF1">
    <property type="entry name" value="TWO-COMPONENT SENSOR HISTIDINE KINASE"/>
    <property type="match status" value="1"/>
</dbReference>
<evidence type="ECO:0000256" key="2">
    <source>
        <dbReference type="ARBA" id="ARBA00022679"/>
    </source>
</evidence>
<keyword evidence="7" id="KW-1133">Transmembrane helix</keyword>
<keyword evidence="10" id="KW-1185">Reference proteome</keyword>
<evidence type="ECO:0000256" key="3">
    <source>
        <dbReference type="ARBA" id="ARBA00022741"/>
    </source>
</evidence>
<protein>
    <submittedName>
        <fullName evidence="9">Sensor_kinase_SpoOB-type, alpha-helical domain</fullName>
    </submittedName>
</protein>
<evidence type="ECO:0000313" key="10">
    <source>
        <dbReference type="Proteomes" id="UP000182762"/>
    </source>
</evidence>
<dbReference type="InterPro" id="IPR016120">
    <property type="entry name" value="Sig_transdc_His_kin_SpoOB"/>
</dbReference>
<dbReference type="Gene3D" id="3.30.565.10">
    <property type="entry name" value="Histidine kinase-like ATPase, C-terminal domain"/>
    <property type="match status" value="1"/>
</dbReference>
<keyword evidence="6" id="KW-0902">Two-component regulatory system</keyword>
<feature type="transmembrane region" description="Helical" evidence="7">
    <location>
        <begin position="84"/>
        <end position="106"/>
    </location>
</feature>
<dbReference type="Proteomes" id="UP000182762">
    <property type="component" value="Unassembled WGS sequence"/>
</dbReference>
<evidence type="ECO:0000256" key="7">
    <source>
        <dbReference type="SAM" id="Phobius"/>
    </source>
</evidence>
<dbReference type="Pfam" id="PF14689">
    <property type="entry name" value="SPOB_a"/>
    <property type="match status" value="1"/>
</dbReference>
<evidence type="ECO:0000256" key="4">
    <source>
        <dbReference type="ARBA" id="ARBA00022777"/>
    </source>
</evidence>
<dbReference type="PROSITE" id="PS50109">
    <property type="entry name" value="HIS_KIN"/>
    <property type="match status" value="1"/>
</dbReference>
<feature type="transmembrane region" description="Helical" evidence="7">
    <location>
        <begin position="172"/>
        <end position="195"/>
    </location>
</feature>
<feature type="transmembrane region" description="Helical" evidence="7">
    <location>
        <begin position="59"/>
        <end position="77"/>
    </location>
</feature>
<keyword evidence="1" id="KW-0597">Phosphoprotein</keyword>
<keyword evidence="3" id="KW-0547">Nucleotide-binding</keyword>
<dbReference type="InterPro" id="IPR039506">
    <property type="entry name" value="SPOB_a"/>
</dbReference>
<dbReference type="SUPFAM" id="SSF55890">
    <property type="entry name" value="Sporulation response regulatory protein Spo0B"/>
    <property type="match status" value="1"/>
</dbReference>
<dbReference type="SMART" id="SM00387">
    <property type="entry name" value="HATPase_c"/>
    <property type="match status" value="1"/>
</dbReference>
<feature type="domain" description="Histidine kinase" evidence="8">
    <location>
        <begin position="265"/>
        <end position="440"/>
    </location>
</feature>
<dbReference type="SUPFAM" id="SSF55874">
    <property type="entry name" value="ATPase domain of HSP90 chaperone/DNA topoisomerase II/histidine kinase"/>
    <property type="match status" value="1"/>
</dbReference>
<keyword evidence="7" id="KW-0812">Transmembrane</keyword>
<keyword evidence="7" id="KW-0472">Membrane</keyword>
<dbReference type="PANTHER" id="PTHR40448">
    <property type="entry name" value="TWO-COMPONENT SENSOR HISTIDINE KINASE"/>
    <property type="match status" value="1"/>
</dbReference>